<dbReference type="EMBL" id="JAKLWS010000009">
    <property type="protein sequence ID" value="MCG2588726.1"/>
    <property type="molecule type" value="Genomic_DNA"/>
</dbReference>
<keyword evidence="4" id="KW-0472">Membrane</keyword>
<comment type="caution">
    <text evidence="8">The sequence shown here is derived from an EMBL/GenBank/DDBJ whole genome shotgun (WGS) entry which is preliminary data.</text>
</comment>
<reference evidence="8" key="2">
    <citation type="submission" date="2024-05" db="EMBL/GenBank/DDBJ databases">
        <title>Rhodohalobacter halophilus gen. nov., sp. nov., a moderately halophilic member of the family Balneolaceae.</title>
        <authorList>
            <person name="Xia J."/>
        </authorList>
    </citation>
    <scope>NUCLEOTIDE SEQUENCE</scope>
    <source>
        <strain evidence="8">WB101</strain>
    </source>
</reference>
<evidence type="ECO:0000313" key="9">
    <source>
        <dbReference type="Proteomes" id="UP001165366"/>
    </source>
</evidence>
<reference evidence="8" key="1">
    <citation type="submission" date="2022-01" db="EMBL/GenBank/DDBJ databases">
        <authorList>
            <person name="Wang Y."/>
        </authorList>
    </citation>
    <scope>NUCLEOTIDE SEQUENCE</scope>
    <source>
        <strain evidence="8">WB101</strain>
    </source>
</reference>
<evidence type="ECO:0000259" key="6">
    <source>
        <dbReference type="Pfam" id="PF07980"/>
    </source>
</evidence>
<dbReference type="InterPro" id="IPR011990">
    <property type="entry name" value="TPR-like_helical_dom_sf"/>
</dbReference>
<dbReference type="Pfam" id="PF07980">
    <property type="entry name" value="SusD_RagB"/>
    <property type="match status" value="1"/>
</dbReference>
<evidence type="ECO:0000256" key="1">
    <source>
        <dbReference type="ARBA" id="ARBA00004442"/>
    </source>
</evidence>
<dbReference type="InterPro" id="IPR033985">
    <property type="entry name" value="SusD-like_N"/>
</dbReference>
<organism evidence="8 9">
    <name type="scientific">Rhodohalobacter sulfatireducens</name>
    <dbReference type="NCBI Taxonomy" id="2911366"/>
    <lineage>
        <taxon>Bacteria</taxon>
        <taxon>Pseudomonadati</taxon>
        <taxon>Balneolota</taxon>
        <taxon>Balneolia</taxon>
        <taxon>Balneolales</taxon>
        <taxon>Balneolaceae</taxon>
        <taxon>Rhodohalobacter</taxon>
    </lineage>
</organism>
<accession>A0ABS9KD08</accession>
<evidence type="ECO:0000256" key="2">
    <source>
        <dbReference type="ARBA" id="ARBA00006275"/>
    </source>
</evidence>
<comment type="similarity">
    <text evidence="2">Belongs to the SusD family.</text>
</comment>
<comment type="subcellular location">
    <subcellularLocation>
        <location evidence="1">Cell outer membrane</location>
    </subcellularLocation>
</comment>
<keyword evidence="3" id="KW-0732">Signal</keyword>
<dbReference type="InterPro" id="IPR012944">
    <property type="entry name" value="SusD_RagB_dom"/>
</dbReference>
<dbReference type="Pfam" id="PF14322">
    <property type="entry name" value="SusD-like_3"/>
    <property type="match status" value="1"/>
</dbReference>
<dbReference type="RefSeq" id="WP_237853610.1">
    <property type="nucleotide sequence ID" value="NZ_JAKLWS010000009.1"/>
</dbReference>
<evidence type="ECO:0000256" key="5">
    <source>
        <dbReference type="ARBA" id="ARBA00023237"/>
    </source>
</evidence>
<dbReference type="Gene3D" id="1.25.40.390">
    <property type="match status" value="1"/>
</dbReference>
<proteinExistence type="inferred from homology"/>
<evidence type="ECO:0000313" key="8">
    <source>
        <dbReference type="EMBL" id="MCG2588726.1"/>
    </source>
</evidence>
<keyword evidence="9" id="KW-1185">Reference proteome</keyword>
<sequence length="530" mass="59774">MSCSEVTDNVTDQVTSDNFFQTPQEFISAMGDAYNPLTGFGGNTGFKNSNEVASDEGVFPQRGQDWFDGGVWLRQHRHTWRYDEPHLNGAWQQLFTGVNNANRLIFQFEQAIASGGADEEQAAAFISELKIMRAFYYYWLLDMFGNVPIITSFDDAPEAPSQPSADFQQGRQAVFDFVEQELLNNIDDVSTDVQSTYGRANKWVAHFILAKLYLNAEVYTGTARWNDALTHLNAIIDSGNYSLAGNFYDNFVTNNSGSPEFILAVPYDKVFLGGFNFHQASLHYGMQGTFQMEQQPWNGFSTQAEFYDSFINPEENPGPQGPVTGLMGQQQQGTQDVRRNSFLAGPQLTAGGDPVTDNAVYSEFDDDGPQVVLTPTINELEPNACRQCGARIGKWEIELGATASLSNDYAIFRYADVLLMKAEALWQLNNSSQEALMLVNMIRRRAQVDEFSQLTADRLLAERGREFFYEIFRRQDLIRFDSKSGNATRFNDAWWEKDASEPWRTVFPIPRNQLEANPNLVQHSNSGYQG</sequence>
<dbReference type="SUPFAM" id="SSF48452">
    <property type="entry name" value="TPR-like"/>
    <property type="match status" value="1"/>
</dbReference>
<keyword evidence="5" id="KW-0998">Cell outer membrane</keyword>
<protein>
    <submittedName>
        <fullName evidence="8">RagB/SusD family nutrient uptake outer membrane protein</fullName>
    </submittedName>
</protein>
<feature type="domain" description="SusD-like N-terminal" evidence="7">
    <location>
        <begin position="72"/>
        <end position="214"/>
    </location>
</feature>
<gene>
    <name evidence="8" type="ORF">L6773_09125</name>
</gene>
<evidence type="ECO:0000256" key="4">
    <source>
        <dbReference type="ARBA" id="ARBA00023136"/>
    </source>
</evidence>
<dbReference type="Proteomes" id="UP001165366">
    <property type="component" value="Unassembled WGS sequence"/>
</dbReference>
<feature type="domain" description="RagB/SusD" evidence="6">
    <location>
        <begin position="292"/>
        <end position="528"/>
    </location>
</feature>
<name>A0ABS9KD08_9BACT</name>
<evidence type="ECO:0000256" key="3">
    <source>
        <dbReference type="ARBA" id="ARBA00022729"/>
    </source>
</evidence>
<evidence type="ECO:0000259" key="7">
    <source>
        <dbReference type="Pfam" id="PF14322"/>
    </source>
</evidence>